<evidence type="ECO:0000313" key="2">
    <source>
        <dbReference type="EMBL" id="KAG0581767.1"/>
    </source>
</evidence>
<name>A0A8T0IG05_CERPU</name>
<reference evidence="2" key="1">
    <citation type="submission" date="2020-06" db="EMBL/GenBank/DDBJ databases">
        <title>WGS assembly of Ceratodon purpureus strain R40.</title>
        <authorList>
            <person name="Carey S.B."/>
            <person name="Jenkins J."/>
            <person name="Shu S."/>
            <person name="Lovell J.T."/>
            <person name="Sreedasyam A."/>
            <person name="Maumus F."/>
            <person name="Tiley G.P."/>
            <person name="Fernandez-Pozo N."/>
            <person name="Barry K."/>
            <person name="Chen C."/>
            <person name="Wang M."/>
            <person name="Lipzen A."/>
            <person name="Daum C."/>
            <person name="Saski C.A."/>
            <person name="Payton A.C."/>
            <person name="Mcbreen J.C."/>
            <person name="Conrad R.E."/>
            <person name="Kollar L.M."/>
            <person name="Olsson S."/>
            <person name="Huttunen S."/>
            <person name="Landis J.B."/>
            <person name="Wickett N.J."/>
            <person name="Johnson M.G."/>
            <person name="Rensing S.A."/>
            <person name="Grimwood J."/>
            <person name="Schmutz J."/>
            <person name="Mcdaniel S.F."/>
        </authorList>
    </citation>
    <scope>NUCLEOTIDE SEQUENCE</scope>
    <source>
        <strain evidence="2">R40</strain>
    </source>
</reference>
<dbReference type="AlphaFoldDB" id="A0A8T0IG05"/>
<feature type="region of interest" description="Disordered" evidence="1">
    <location>
        <begin position="15"/>
        <end position="34"/>
    </location>
</feature>
<protein>
    <submittedName>
        <fullName evidence="2">Uncharacterized protein</fullName>
    </submittedName>
</protein>
<feature type="compositionally biased region" description="Polar residues" evidence="1">
    <location>
        <begin position="15"/>
        <end position="25"/>
    </location>
</feature>
<proteinExistence type="predicted"/>
<evidence type="ECO:0000256" key="1">
    <source>
        <dbReference type="SAM" id="MobiDB-lite"/>
    </source>
</evidence>
<organism evidence="2 3">
    <name type="scientific">Ceratodon purpureus</name>
    <name type="common">Fire moss</name>
    <name type="synonym">Dicranum purpureum</name>
    <dbReference type="NCBI Taxonomy" id="3225"/>
    <lineage>
        <taxon>Eukaryota</taxon>
        <taxon>Viridiplantae</taxon>
        <taxon>Streptophyta</taxon>
        <taxon>Embryophyta</taxon>
        <taxon>Bryophyta</taxon>
        <taxon>Bryophytina</taxon>
        <taxon>Bryopsida</taxon>
        <taxon>Dicranidae</taxon>
        <taxon>Pseudoditrichales</taxon>
        <taxon>Ditrichaceae</taxon>
        <taxon>Ceratodon</taxon>
    </lineage>
</organism>
<accession>A0A8T0IG05</accession>
<dbReference type="Proteomes" id="UP000822688">
    <property type="component" value="Chromosome 3"/>
</dbReference>
<comment type="caution">
    <text evidence="2">The sequence shown here is derived from an EMBL/GenBank/DDBJ whole genome shotgun (WGS) entry which is preliminary data.</text>
</comment>
<keyword evidence="3" id="KW-1185">Reference proteome</keyword>
<gene>
    <name evidence="2" type="ORF">KC19_3G007400</name>
</gene>
<evidence type="ECO:0000313" key="3">
    <source>
        <dbReference type="Proteomes" id="UP000822688"/>
    </source>
</evidence>
<dbReference type="EMBL" id="CM026423">
    <property type="protein sequence ID" value="KAG0581767.1"/>
    <property type="molecule type" value="Genomic_DNA"/>
</dbReference>
<sequence length="87" mass="10245">MLYIDAVPRKLQNPRSITLNSSTDEVQLEQPHEHSQIHLAHLQQPSNGRHRKLRQSPFPHNVRQKNLFPCSSINQNFRRILEQKNTT</sequence>